<name>A0A6J7WXE5_9CAUD</name>
<dbReference type="Gene3D" id="3.30.2000.20">
    <property type="match status" value="1"/>
</dbReference>
<dbReference type="Pfam" id="PF13554">
    <property type="entry name" value="Phage_tail_terminator_5"/>
    <property type="match status" value="1"/>
</dbReference>
<accession>A0A6J7WXE5</accession>
<proteinExistence type="predicted"/>
<gene>
    <name evidence="2" type="ORF">UFOVP246_36</name>
    <name evidence="1" type="ORF">UFOVP59_79</name>
</gene>
<evidence type="ECO:0000313" key="1">
    <source>
        <dbReference type="EMBL" id="CAB4125110.1"/>
    </source>
</evidence>
<organism evidence="2">
    <name type="scientific">uncultured Caudovirales phage</name>
    <dbReference type="NCBI Taxonomy" id="2100421"/>
    <lineage>
        <taxon>Viruses</taxon>
        <taxon>Duplodnaviria</taxon>
        <taxon>Heunggongvirae</taxon>
        <taxon>Uroviricota</taxon>
        <taxon>Caudoviricetes</taxon>
        <taxon>Peduoviridae</taxon>
        <taxon>Maltschvirus</taxon>
        <taxon>Maltschvirus maltsch</taxon>
    </lineage>
</organism>
<dbReference type="EMBL" id="LR798291">
    <property type="protein sequence ID" value="CAB5220774.1"/>
    <property type="molecule type" value="Genomic_DNA"/>
</dbReference>
<dbReference type="EMBL" id="LR796181">
    <property type="protein sequence ID" value="CAB4125110.1"/>
    <property type="molecule type" value="Genomic_DNA"/>
</dbReference>
<reference evidence="2" key="1">
    <citation type="submission" date="2020-05" db="EMBL/GenBank/DDBJ databases">
        <authorList>
            <person name="Chiriac C."/>
            <person name="Salcher M."/>
            <person name="Ghai R."/>
            <person name="Kavagutti S V."/>
        </authorList>
    </citation>
    <scope>NUCLEOTIDE SEQUENCE</scope>
</reference>
<protein>
    <submittedName>
        <fullName evidence="2">Uncharacterized protein</fullName>
    </submittedName>
</protein>
<dbReference type="InterPro" id="IPR025395">
    <property type="entry name" value="Phage_tail_terminator-like"/>
</dbReference>
<sequence length="135" mass="14820">MTITNAVRAVFDNQLASTADIPEIAFQNVPYVHAPGTPFIKATLTPTSTRLATMGDTPKQRYQGLYRLLVCVPEAEGVGVGYDLVDTLLARFPASLDITYNGQSVTVEYSEVGASFLDSPYYCTPITVAWYTYHQ</sequence>
<evidence type="ECO:0000313" key="2">
    <source>
        <dbReference type="EMBL" id="CAB5220774.1"/>
    </source>
</evidence>